<name>A0A9X2C1T7_9BURK</name>
<dbReference type="Pfam" id="PF12974">
    <property type="entry name" value="Phosphonate-bd"/>
    <property type="match status" value="1"/>
</dbReference>
<dbReference type="AlphaFoldDB" id="A0A9X2C1T7"/>
<dbReference type="RefSeq" id="WP_275681346.1">
    <property type="nucleotide sequence ID" value="NZ_JAJLJH010000001.1"/>
</dbReference>
<keyword evidence="2" id="KW-1185">Reference proteome</keyword>
<dbReference type="Proteomes" id="UP001139353">
    <property type="component" value="Unassembled WGS sequence"/>
</dbReference>
<dbReference type="EMBL" id="JAJLJH010000001">
    <property type="protein sequence ID" value="MCK9685340.1"/>
    <property type="molecule type" value="Genomic_DNA"/>
</dbReference>
<protein>
    <submittedName>
        <fullName evidence="1">PhnD/SsuA/transferrin family substrate-binding protein</fullName>
    </submittedName>
</protein>
<gene>
    <name evidence="1" type="ORF">LPC04_06380</name>
</gene>
<organism evidence="1 2">
    <name type="scientific">Scleromatobacter humisilvae</name>
    <dbReference type="NCBI Taxonomy" id="2897159"/>
    <lineage>
        <taxon>Bacteria</taxon>
        <taxon>Pseudomonadati</taxon>
        <taxon>Pseudomonadota</taxon>
        <taxon>Betaproteobacteria</taxon>
        <taxon>Burkholderiales</taxon>
        <taxon>Sphaerotilaceae</taxon>
        <taxon>Scleromatobacter</taxon>
    </lineage>
</organism>
<dbReference type="SUPFAM" id="SSF53850">
    <property type="entry name" value="Periplasmic binding protein-like II"/>
    <property type="match status" value="1"/>
</dbReference>
<sequence>MSAKVHLKIAVAEHPVTSAIRSGAIPIEGVDAEFVTVKPQIGAFRRMVRDVEFDVCEIAPTTYIIARAYGAPFVALPIFVVRRFHHSGLLVRPDAGIRTPKDLEGKKVGVRAYSVTTGVWTRQVLIDEFGLDSSKVTWVVDDEEHVTQLKLPPNVIHVAKGDSLADMMARGDLVAGFHGNAGVGRTGDPTGGWKEVEADYPDLFPNAEALEAKSYRETGVYPMHGTIVVKDSVLAEHPWVAKSIYDAFDKAKKEWLAKLDAGQATDKSDKKYLKLREIVGHDPLPYGIEENRKTIEALEATAFKQGLTPRRMAMSELFVDPRV</sequence>
<accession>A0A9X2C1T7</accession>
<dbReference type="Gene3D" id="3.40.190.10">
    <property type="entry name" value="Periplasmic binding protein-like II"/>
    <property type="match status" value="2"/>
</dbReference>
<evidence type="ECO:0000313" key="2">
    <source>
        <dbReference type="Proteomes" id="UP001139353"/>
    </source>
</evidence>
<proteinExistence type="predicted"/>
<reference evidence="1" key="1">
    <citation type="submission" date="2021-11" db="EMBL/GenBank/DDBJ databases">
        <title>BS-T2-15 a new species belonging to the Comamonadaceae family isolated from the soil of a French oak forest.</title>
        <authorList>
            <person name="Mieszkin S."/>
            <person name="Alain K."/>
        </authorList>
    </citation>
    <scope>NUCLEOTIDE SEQUENCE</scope>
    <source>
        <strain evidence="1">BS-T2-15</strain>
    </source>
</reference>
<evidence type="ECO:0000313" key="1">
    <source>
        <dbReference type="EMBL" id="MCK9685340.1"/>
    </source>
</evidence>
<dbReference type="PANTHER" id="PTHR30024">
    <property type="entry name" value="ALIPHATIC SULFONATES-BINDING PROTEIN-RELATED"/>
    <property type="match status" value="1"/>
</dbReference>
<comment type="caution">
    <text evidence="1">The sequence shown here is derived from an EMBL/GenBank/DDBJ whole genome shotgun (WGS) entry which is preliminary data.</text>
</comment>